<keyword evidence="3" id="KW-0808">Transferase</keyword>
<reference evidence="4 5" key="1">
    <citation type="submission" date="2014-11" db="EMBL/GenBank/DDBJ databases">
        <authorList>
            <person name="Zhu J."/>
            <person name="Qi W."/>
            <person name="Song R."/>
        </authorList>
    </citation>
    <scope>NUCLEOTIDE SEQUENCE [LARGE SCALE GENOMIC DNA]</scope>
</reference>
<evidence type="ECO:0000256" key="3">
    <source>
        <dbReference type="PIRNR" id="PIRNR006221"/>
    </source>
</evidence>
<dbReference type="SUPFAM" id="SSF56112">
    <property type="entry name" value="Protein kinase-like (PK-like)"/>
    <property type="match status" value="1"/>
</dbReference>
<dbReference type="GO" id="GO:0102193">
    <property type="term" value="F:protein-ribulosamine 3-kinase activity"/>
    <property type="evidence" value="ECO:0007669"/>
    <property type="project" value="UniProtKB-EC"/>
</dbReference>
<dbReference type="InterPro" id="IPR011009">
    <property type="entry name" value="Kinase-like_dom_sf"/>
</dbReference>
<dbReference type="Gene3D" id="3.90.1200.10">
    <property type="match status" value="1"/>
</dbReference>
<dbReference type="PhylomeDB" id="A0A0G4FHP9"/>
<evidence type="ECO:0000256" key="2">
    <source>
        <dbReference type="ARBA" id="ARBA00048655"/>
    </source>
</evidence>
<dbReference type="OrthoDB" id="426195at2759"/>
<dbReference type="Pfam" id="PF03881">
    <property type="entry name" value="Fructosamin_kin"/>
    <property type="match status" value="1"/>
</dbReference>
<gene>
    <name evidence="4" type="ORF">Vbra_15349</name>
</gene>
<comment type="similarity">
    <text evidence="3">Belongs to the fructosamine kinase family.</text>
</comment>
<dbReference type="InParanoid" id="A0A0G4FHP9"/>
<dbReference type="Gene3D" id="3.30.200.20">
    <property type="entry name" value="Phosphorylase Kinase, domain 1"/>
    <property type="match status" value="1"/>
</dbReference>
<dbReference type="EC" id="2.7.1.172" evidence="1"/>
<dbReference type="Proteomes" id="UP000041254">
    <property type="component" value="Unassembled WGS sequence"/>
</dbReference>
<dbReference type="PANTHER" id="PTHR12149:SF8">
    <property type="entry name" value="PROTEIN-RIBULOSAMINE 3-KINASE"/>
    <property type="match status" value="1"/>
</dbReference>
<dbReference type="InterPro" id="IPR016477">
    <property type="entry name" value="Fructo-/Ketosamine-3-kinase"/>
</dbReference>
<keyword evidence="3" id="KW-0418">Kinase</keyword>
<dbReference type="OMA" id="RECDIAM"/>
<dbReference type="VEuPathDB" id="CryptoDB:Vbra_15349"/>
<evidence type="ECO:0000256" key="1">
    <source>
        <dbReference type="ARBA" id="ARBA00011961"/>
    </source>
</evidence>
<evidence type="ECO:0000313" key="5">
    <source>
        <dbReference type="Proteomes" id="UP000041254"/>
    </source>
</evidence>
<dbReference type="AlphaFoldDB" id="A0A0G4FHP9"/>
<proteinExistence type="inferred from homology"/>
<dbReference type="EMBL" id="CDMY01000436">
    <property type="protein sequence ID" value="CEM12527.1"/>
    <property type="molecule type" value="Genomic_DNA"/>
</dbReference>
<comment type="catalytic activity">
    <reaction evidence="2">
        <text>N(6)-D-ribulosyl-L-lysyl-[protein] + ATP = N(6)-(3-O-phospho-D-ribulosyl)-L-lysyl-[protein] + ADP + H(+)</text>
        <dbReference type="Rhea" id="RHEA:48432"/>
        <dbReference type="Rhea" id="RHEA-COMP:12103"/>
        <dbReference type="Rhea" id="RHEA-COMP:12104"/>
        <dbReference type="ChEBI" id="CHEBI:15378"/>
        <dbReference type="ChEBI" id="CHEBI:30616"/>
        <dbReference type="ChEBI" id="CHEBI:90418"/>
        <dbReference type="ChEBI" id="CHEBI:90420"/>
        <dbReference type="ChEBI" id="CHEBI:456216"/>
        <dbReference type="EC" id="2.7.1.172"/>
    </reaction>
    <physiologicalReaction direction="left-to-right" evidence="2">
        <dbReference type="Rhea" id="RHEA:48433"/>
    </physiologicalReaction>
</comment>
<dbReference type="GO" id="GO:0016301">
    <property type="term" value="F:kinase activity"/>
    <property type="evidence" value="ECO:0007669"/>
    <property type="project" value="UniProtKB-UniRule"/>
</dbReference>
<evidence type="ECO:0000313" key="4">
    <source>
        <dbReference type="EMBL" id="CEM12527.1"/>
    </source>
</evidence>
<sequence>MGRNQELLDALSKTISDAEGREISVSSCGGHGSFFSGGGASTCSVQDENTGQKYFVKVGSTRQYDMLKAEYIGVREMYNTKTIRVPKAIGHGSTATQAYAVFEHLNLSGSRRGGRAYEMGEKLAAMHRHTSANGCFGFDIPNTCGVTPQPNEWTESWPVFFDTYRLHNLFERLRKKRGITFAKEEEVRSKIKSVLEDHVAKHNPPASLVHGDLWTGNAGFLDTGEGCIYDPACAYCDREYDLAMTHLFGSLPRPFYEGYEKAWPLPKDGQQQRQEIYNLYHVLNHALVFGGGYVQQAEAMMDEILTY</sequence>
<dbReference type="PANTHER" id="PTHR12149">
    <property type="entry name" value="FRUCTOSAMINE 3 KINASE-RELATED PROTEIN"/>
    <property type="match status" value="1"/>
</dbReference>
<name>A0A0G4FHP9_VITBC</name>
<dbReference type="PIRSF" id="PIRSF006221">
    <property type="entry name" value="Ketosamine-3-kinase"/>
    <property type="match status" value="1"/>
</dbReference>
<accession>A0A0G4FHP9</accession>
<protein>
    <recommendedName>
        <fullName evidence="1">protein-ribulosamine 3-kinase</fullName>
        <ecNumber evidence="1">2.7.1.172</ecNumber>
    </recommendedName>
</protein>
<organism evidence="4 5">
    <name type="scientific">Vitrella brassicaformis (strain CCMP3155)</name>
    <dbReference type="NCBI Taxonomy" id="1169540"/>
    <lineage>
        <taxon>Eukaryota</taxon>
        <taxon>Sar</taxon>
        <taxon>Alveolata</taxon>
        <taxon>Colpodellida</taxon>
        <taxon>Vitrellaceae</taxon>
        <taxon>Vitrella</taxon>
    </lineage>
</organism>
<keyword evidence="5" id="KW-1185">Reference proteome</keyword>